<evidence type="ECO:0000313" key="4">
    <source>
        <dbReference type="Proteomes" id="UP001189122"/>
    </source>
</evidence>
<accession>A0A7I8JI75</accession>
<keyword evidence="2" id="KW-0143">Chaperone</keyword>
<sequence length="327" mass="35408">MERTTSTGATVAAVVVVAEMTGYVEVKAVRGRSTVTRCFSKYPLKFLVPAKAACSGVDAVWIYALSYGGGIVSGDCVRCDMIVGEGCTAVFTTQASTKVYKSTGSECSVQVLEACIRGGALLAVVPHPVTCFSTARYSQSQVFRISSDSNLLVVDWLTSGRRESGERWDFGLYKSTNNIFLEGDKPLFIDSVLLEQGGGTSGIAERMQDYQVIAMVVLLGPKLRHIQSQLQEDVKKLMSGCFRKSNHAGGPYSNPQTKYVPEKPPLIASCSSFGPKTFFLMSLTFSRLWAGVGVVVRIAALTTDSVYEFLRLHLVDMEPLLGAPIYG</sequence>
<proteinExistence type="inferred from homology"/>
<dbReference type="Proteomes" id="UP001189122">
    <property type="component" value="Unassembled WGS sequence"/>
</dbReference>
<dbReference type="PANTHER" id="PTHR33643:SF1">
    <property type="entry name" value="UREASE ACCESSORY PROTEIN D"/>
    <property type="match status" value="1"/>
</dbReference>
<dbReference type="PANTHER" id="PTHR33643">
    <property type="entry name" value="UREASE ACCESSORY PROTEIN D"/>
    <property type="match status" value="1"/>
</dbReference>
<name>A0A7I8JI75_SPIIN</name>
<dbReference type="Pfam" id="PF01774">
    <property type="entry name" value="UreD"/>
    <property type="match status" value="1"/>
</dbReference>
<organism evidence="3">
    <name type="scientific">Spirodela intermedia</name>
    <name type="common">Intermediate duckweed</name>
    <dbReference type="NCBI Taxonomy" id="51605"/>
    <lineage>
        <taxon>Eukaryota</taxon>
        <taxon>Viridiplantae</taxon>
        <taxon>Streptophyta</taxon>
        <taxon>Embryophyta</taxon>
        <taxon>Tracheophyta</taxon>
        <taxon>Spermatophyta</taxon>
        <taxon>Magnoliopsida</taxon>
        <taxon>Liliopsida</taxon>
        <taxon>Araceae</taxon>
        <taxon>Lemnoideae</taxon>
        <taxon>Spirodela</taxon>
    </lineage>
</organism>
<dbReference type="EMBL" id="CACRZD030000013">
    <property type="protein sequence ID" value="CAA6669854.1"/>
    <property type="molecule type" value="Genomic_DNA"/>
</dbReference>
<dbReference type="HAMAP" id="MF_01384">
    <property type="entry name" value="UreD"/>
    <property type="match status" value="1"/>
</dbReference>
<comment type="similarity">
    <text evidence="1">Belongs to the UreD family.</text>
</comment>
<keyword evidence="4" id="KW-1185">Reference proteome</keyword>
<dbReference type="GO" id="GO:0016151">
    <property type="term" value="F:nickel cation binding"/>
    <property type="evidence" value="ECO:0007669"/>
    <property type="project" value="InterPro"/>
</dbReference>
<dbReference type="InterPro" id="IPR002669">
    <property type="entry name" value="UreD"/>
</dbReference>
<dbReference type="AlphaFoldDB" id="A0A7I8JI75"/>
<dbReference type="EMBL" id="LR743600">
    <property type="protein sequence ID" value="CAA2630611.1"/>
    <property type="molecule type" value="Genomic_DNA"/>
</dbReference>
<protein>
    <submittedName>
        <fullName evidence="3">Uncharacterized protein</fullName>
    </submittedName>
</protein>
<evidence type="ECO:0000256" key="2">
    <source>
        <dbReference type="ARBA" id="ARBA00023186"/>
    </source>
</evidence>
<reference evidence="3 4" key="1">
    <citation type="submission" date="2019-12" db="EMBL/GenBank/DDBJ databases">
        <authorList>
            <person name="Scholz U."/>
            <person name="Mascher M."/>
            <person name="Fiebig A."/>
        </authorList>
    </citation>
    <scope>NUCLEOTIDE SEQUENCE</scope>
</reference>
<gene>
    <name evidence="3" type="ORF">SI7747_13016257</name>
</gene>
<evidence type="ECO:0000313" key="3">
    <source>
        <dbReference type="EMBL" id="CAA2630611.1"/>
    </source>
</evidence>
<evidence type="ECO:0000256" key="1">
    <source>
        <dbReference type="ARBA" id="ARBA00007177"/>
    </source>
</evidence>